<gene>
    <name evidence="1" type="ORF">TeGR_g15147</name>
</gene>
<organism evidence="1 2">
    <name type="scientific">Tetraparma gracilis</name>
    <dbReference type="NCBI Taxonomy" id="2962635"/>
    <lineage>
        <taxon>Eukaryota</taxon>
        <taxon>Sar</taxon>
        <taxon>Stramenopiles</taxon>
        <taxon>Ochrophyta</taxon>
        <taxon>Bolidophyceae</taxon>
        <taxon>Parmales</taxon>
        <taxon>Triparmaceae</taxon>
        <taxon>Tetraparma</taxon>
    </lineage>
</organism>
<feature type="non-terminal residue" evidence="1">
    <location>
        <position position="1"/>
    </location>
</feature>
<name>A0ABQ6N545_9STRA</name>
<evidence type="ECO:0000313" key="2">
    <source>
        <dbReference type="Proteomes" id="UP001165060"/>
    </source>
</evidence>
<comment type="caution">
    <text evidence="1">The sequence shown here is derived from an EMBL/GenBank/DDBJ whole genome shotgun (WGS) entry which is preliminary data.</text>
</comment>
<keyword evidence="2" id="KW-1185">Reference proteome</keyword>
<sequence>LAPLAPATLLAPACFLAHSLGVRRVFIANNLPGAPGRVPQLPGQLVGPRLARYIKASLAATAASAALHYLVRPFLQGLPPPRLPLPPLLLALLLLHRALPPVDAFAYSAAAAALCQAVLDLPATPLPPSTLPPLPPADLLEYYRELPLPPSSLTPLSLGLAGTLAFLLAYDGMLNAGDLPPPSSSPAPPPFRLITSPLSLFYGSAIPLVLSSCPIPAVLICIADSAGSVFGSYYGVTTYRSLLGPLFPSRTPLGSLCFFVSALSCIALLNGSGIPTEGELRFCAAATLVEAATEDCDNLVLAAFGWLWWSQLKEAGGID</sequence>
<evidence type="ECO:0000313" key="1">
    <source>
        <dbReference type="EMBL" id="GMI39693.1"/>
    </source>
</evidence>
<accession>A0ABQ6N545</accession>
<protein>
    <recommendedName>
        <fullName evidence="3">Dolichol kinase</fullName>
    </recommendedName>
</protein>
<dbReference type="EMBL" id="BRYB01002101">
    <property type="protein sequence ID" value="GMI39693.1"/>
    <property type="molecule type" value="Genomic_DNA"/>
</dbReference>
<dbReference type="Proteomes" id="UP001165060">
    <property type="component" value="Unassembled WGS sequence"/>
</dbReference>
<reference evidence="1 2" key="1">
    <citation type="journal article" date="2023" name="Commun. Biol.">
        <title>Genome analysis of Parmales, the sister group of diatoms, reveals the evolutionary specialization of diatoms from phago-mixotrophs to photoautotrophs.</title>
        <authorList>
            <person name="Ban H."/>
            <person name="Sato S."/>
            <person name="Yoshikawa S."/>
            <person name="Yamada K."/>
            <person name="Nakamura Y."/>
            <person name="Ichinomiya M."/>
            <person name="Sato N."/>
            <person name="Blanc-Mathieu R."/>
            <person name="Endo H."/>
            <person name="Kuwata A."/>
            <person name="Ogata H."/>
        </authorList>
    </citation>
    <scope>NUCLEOTIDE SEQUENCE [LARGE SCALE GENOMIC DNA]</scope>
</reference>
<evidence type="ECO:0008006" key="3">
    <source>
        <dbReference type="Google" id="ProtNLM"/>
    </source>
</evidence>
<proteinExistence type="predicted"/>